<name>A0A367GMM5_9SPHI</name>
<keyword evidence="5" id="KW-1185">Reference proteome</keyword>
<dbReference type="EMBL" id="QGDC01000005">
    <property type="protein sequence ID" value="RCH54709.1"/>
    <property type="molecule type" value="Genomic_DNA"/>
</dbReference>
<dbReference type="AlphaFoldDB" id="A0A367GMM5"/>
<feature type="compositionally biased region" description="Basic and acidic residues" evidence="2">
    <location>
        <begin position="717"/>
        <end position="757"/>
    </location>
</feature>
<comment type="caution">
    <text evidence="4">The sequence shown here is derived from an EMBL/GenBank/DDBJ whole genome shotgun (WGS) entry which is preliminary data.</text>
</comment>
<feature type="coiled-coil region" evidence="1">
    <location>
        <begin position="515"/>
        <end position="654"/>
    </location>
</feature>
<evidence type="ECO:0000256" key="3">
    <source>
        <dbReference type="SAM" id="Phobius"/>
    </source>
</evidence>
<feature type="compositionally biased region" description="Low complexity" evidence="2">
    <location>
        <begin position="932"/>
        <end position="946"/>
    </location>
</feature>
<feature type="region of interest" description="Disordered" evidence="2">
    <location>
        <begin position="717"/>
        <end position="786"/>
    </location>
</feature>
<gene>
    <name evidence="4" type="ORF">DJ568_09455</name>
</gene>
<feature type="transmembrane region" description="Helical" evidence="3">
    <location>
        <begin position="30"/>
        <end position="50"/>
    </location>
</feature>
<reference evidence="4 5" key="1">
    <citation type="submission" date="2018-05" db="EMBL/GenBank/DDBJ databases">
        <title>Mucilaginibacter hurinus sp. nov., isolated from briquette warehouse soil.</title>
        <authorList>
            <person name="Choi L."/>
        </authorList>
    </citation>
    <scope>NUCLEOTIDE SEQUENCE [LARGE SCALE GENOMIC DNA]</scope>
    <source>
        <strain evidence="4 5">ZR32</strain>
    </source>
</reference>
<keyword evidence="1" id="KW-0175">Coiled coil</keyword>
<evidence type="ECO:0000256" key="2">
    <source>
        <dbReference type="SAM" id="MobiDB-lite"/>
    </source>
</evidence>
<accession>A0A367GMM5</accession>
<organism evidence="4 5">
    <name type="scientific">Mucilaginibacter hurinus</name>
    <dbReference type="NCBI Taxonomy" id="2201324"/>
    <lineage>
        <taxon>Bacteria</taxon>
        <taxon>Pseudomonadati</taxon>
        <taxon>Bacteroidota</taxon>
        <taxon>Sphingobacteriia</taxon>
        <taxon>Sphingobacteriales</taxon>
        <taxon>Sphingobacteriaceae</taxon>
        <taxon>Mucilaginibacter</taxon>
    </lineage>
</organism>
<keyword evidence="3" id="KW-0472">Membrane</keyword>
<feature type="transmembrane region" description="Helical" evidence="3">
    <location>
        <begin position="162"/>
        <end position="181"/>
    </location>
</feature>
<dbReference type="RefSeq" id="WP_114005035.1">
    <property type="nucleotide sequence ID" value="NZ_QGDC01000005.1"/>
</dbReference>
<feature type="region of interest" description="Disordered" evidence="2">
    <location>
        <begin position="916"/>
        <end position="968"/>
    </location>
</feature>
<feature type="transmembrane region" description="Helical" evidence="3">
    <location>
        <begin position="62"/>
        <end position="85"/>
    </location>
</feature>
<dbReference type="Proteomes" id="UP000253209">
    <property type="component" value="Unassembled WGS sequence"/>
</dbReference>
<feature type="region of interest" description="Disordered" evidence="2">
    <location>
        <begin position="1042"/>
        <end position="1083"/>
    </location>
</feature>
<feature type="compositionally biased region" description="Basic and acidic residues" evidence="2">
    <location>
        <begin position="1042"/>
        <end position="1058"/>
    </location>
</feature>
<evidence type="ECO:0008006" key="6">
    <source>
        <dbReference type="Google" id="ProtNLM"/>
    </source>
</evidence>
<dbReference type="OrthoDB" id="9812498at2"/>
<keyword evidence="3" id="KW-0812">Transmembrane</keyword>
<protein>
    <recommendedName>
        <fullName evidence="6">DUF4175 domain-containing protein</fullName>
    </recommendedName>
</protein>
<sequence length="1109" mass="126962">MQPKDDYQLLISKINTFIGKYYLNKLLRGLIFFCAGLFSIYLLVNIAEYLGNFNTLLRSVLFYLFVIFSIALIVRLIIPALLGLLKVGRSLTYDEAAQIIGKHFSHVNDKLLNTLQLKRQVLNQPGKHELIAAGIDQKIKELRPVSFPSAIDLKQNIPYLKWALIPIGIICGIALTAPTVLTESTKRIIRHNEYFAPAAPFKFIILNSPLTAVQGDDIPIEVKLEGNHLPSDVYIETYGSTFKLSKKSVSRFQHEFKNMQQDVTFKLTGNGYASATYIIKVSKKPTLISLDVELTYPAYLNKKSERLQNAGDLTLPAGTLVKWLIHTQNTTRLDFKIAGRNQVLNPEKADRFSFTTKVFNSTSYKITTSNSFVNRSTDSSAYQVNIISDEPPAIAVEQKHDSISSKALYFNGRIQDDHGFSALTFYCRVGKPGQQQRLFAKAIKADFTNVQADFFYFWNLKDLRVTPGDRVTYFFEVADNDGVTGPKKTRTPERTLEVPDAKQLDEQLNAGTKAVQEKTESAVKLAAEIERESQKLKRLLLNKNTLSFDEKKQVEQLLQKRLELNELVKNIQEENKKNVYNRQENQQISEEIKEKQKQIADLFNNVLDPETQEMLKKLQTLLEKGEKDQAQDELAKMQMDNKSLKKELDRVLELYKKLAFDQKVEQNISQLNQLAVEQQKLSEQTKQPNADRQDLMQQQQNLSENFKEVKKSLEELQKEDKASGGKMDFNKPEQEEKAVDKQIEESTENLKKNERSKASKAQEQAAKHMQQLASKMQEQQQEGEENENNINAAQLRELLKSLVNSSFTQEKVMQSLRNTSTVDPAYVSLAQQQKDIKDNLKTAEDSLYALSRRIPQIQSTVNKEVTNINDHIVKTLQNMGDRKTPEALNNQQHAMTAMNNLALLLSEALEQLQNMQNKGKAGKGKKKQPSVSQLSQMQQKLNQNMQKAREQMKLQGNQGQGRDGRQNMSEQLAKMARQQQQIRQALEQINRDDNKDGRGGLGNLDKISKEMEQTEREIVNRKISEQTIKRQQEIQTRLLEAEKAEQQREQDNKRESNSGKDIPPGYIKALKDYQQRKTKQTEQIRTVSPAFNLYYKEKIKSYFEQLNGK</sequence>
<evidence type="ECO:0000256" key="1">
    <source>
        <dbReference type="SAM" id="Coils"/>
    </source>
</evidence>
<evidence type="ECO:0000313" key="5">
    <source>
        <dbReference type="Proteomes" id="UP000253209"/>
    </source>
</evidence>
<evidence type="ECO:0000313" key="4">
    <source>
        <dbReference type="EMBL" id="RCH54709.1"/>
    </source>
</evidence>
<proteinExistence type="predicted"/>
<keyword evidence="3" id="KW-1133">Transmembrane helix</keyword>
<feature type="compositionally biased region" description="Basic and acidic residues" evidence="2">
    <location>
        <begin position="1069"/>
        <end position="1082"/>
    </location>
</feature>